<dbReference type="PANTHER" id="PTHR48043">
    <property type="entry name" value="EG:EG0003.4 PROTEIN-RELATED"/>
    <property type="match status" value="1"/>
</dbReference>
<protein>
    <recommendedName>
        <fullName evidence="11">UDP-glucuronosyltransferase</fullName>
        <ecNumber evidence="11">2.4.1.17</ecNumber>
    </recommendedName>
</protein>
<keyword evidence="5 11" id="KW-0812">Transmembrane</keyword>
<keyword evidence="6 11" id="KW-0732">Signal</keyword>
<dbReference type="GO" id="GO:0016020">
    <property type="term" value="C:membrane"/>
    <property type="evidence" value="ECO:0007669"/>
    <property type="project" value="UniProtKB-SubCell"/>
</dbReference>
<dbReference type="OMA" id="DMELWIS"/>
<evidence type="ECO:0000256" key="10">
    <source>
        <dbReference type="RuleBase" id="RU003718"/>
    </source>
</evidence>
<evidence type="ECO:0000256" key="4">
    <source>
        <dbReference type="ARBA" id="ARBA00022679"/>
    </source>
</evidence>
<keyword evidence="8 11" id="KW-0472">Membrane</keyword>
<dbReference type="InterPro" id="IPR035595">
    <property type="entry name" value="UDP_glycos_trans_CS"/>
</dbReference>
<proteinExistence type="inferred from homology"/>
<keyword evidence="12" id="KW-1185">Reference proteome</keyword>
<dbReference type="WBParaSite" id="HCON_00121110-00001">
    <property type="protein sequence ID" value="HCON_00121110-00001"/>
    <property type="gene ID" value="HCON_00121110"/>
</dbReference>
<dbReference type="EC" id="2.4.1.17" evidence="11"/>
<reference evidence="13" key="1">
    <citation type="submission" date="2020-12" db="UniProtKB">
        <authorList>
            <consortium name="WormBaseParasite"/>
        </authorList>
    </citation>
    <scope>IDENTIFICATION</scope>
    <source>
        <strain evidence="13">MHco3</strain>
    </source>
</reference>
<feature type="chain" id="PRO_5029948005" description="UDP-glucuronosyltransferase" evidence="11">
    <location>
        <begin position="24"/>
        <end position="533"/>
    </location>
</feature>
<evidence type="ECO:0000256" key="7">
    <source>
        <dbReference type="ARBA" id="ARBA00022989"/>
    </source>
</evidence>
<dbReference type="PROSITE" id="PS00375">
    <property type="entry name" value="UDPGT"/>
    <property type="match status" value="1"/>
</dbReference>
<evidence type="ECO:0000313" key="13">
    <source>
        <dbReference type="WBParaSite" id="HCON_00121110-00001"/>
    </source>
</evidence>
<evidence type="ECO:0000256" key="11">
    <source>
        <dbReference type="RuleBase" id="RU362059"/>
    </source>
</evidence>
<evidence type="ECO:0000256" key="8">
    <source>
        <dbReference type="ARBA" id="ARBA00023136"/>
    </source>
</evidence>
<dbReference type="CDD" id="cd03784">
    <property type="entry name" value="GT1_Gtf-like"/>
    <property type="match status" value="1"/>
</dbReference>
<comment type="similarity">
    <text evidence="2 10">Belongs to the UDP-glycosyltransferase family.</text>
</comment>
<evidence type="ECO:0000256" key="5">
    <source>
        <dbReference type="ARBA" id="ARBA00022692"/>
    </source>
</evidence>
<keyword evidence="4 10" id="KW-0808">Transferase</keyword>
<keyword evidence="3 10" id="KW-0328">Glycosyltransferase</keyword>
<dbReference type="Proteomes" id="UP000025227">
    <property type="component" value="Unplaced"/>
</dbReference>
<dbReference type="SUPFAM" id="SSF53756">
    <property type="entry name" value="UDP-Glycosyltransferase/glycogen phosphorylase"/>
    <property type="match status" value="1"/>
</dbReference>
<keyword evidence="7 11" id="KW-1133">Transmembrane helix</keyword>
<evidence type="ECO:0000256" key="6">
    <source>
        <dbReference type="ARBA" id="ARBA00022729"/>
    </source>
</evidence>
<evidence type="ECO:0000256" key="3">
    <source>
        <dbReference type="ARBA" id="ARBA00022676"/>
    </source>
</evidence>
<dbReference type="InterPro" id="IPR002213">
    <property type="entry name" value="UDP_glucos_trans"/>
</dbReference>
<sequence>MSIERLKMLLLLSLLSIAPICDSFKILVINPKFAYSHMNFLGQVADTLVDAGHDVVTLQPLMSTLFASNGTTKSRLIQVGPSAELNELLRIHHASAVKQDIWTSSLRNPFALLAFTTSINDIIYRTTLDVISNEKLLQQLKAEKFDVAITELFEFIGFGVLEAINIKNIIGVHTITSVMERASTEIGNPVIPSYVPASTGVTGDSSDFFARLLNLLFVYTSWKFQSSFASAAEQAMMEKLGPTATPIWDTVSNISWLLVNSEPLLDFDRPTLHKIVPIGGLGVRQPKSLSEEWSRILNIRKRNVLVSFGSVAPTSKMPKEMKQTVLNAIKSHPDITFIWKYDQLDDPTAAGVENLILSKWTPQTDLLADDRLTLFITHCGAGSMMESATFGKPLVAIPLFADQMRNAQLAEKFGFGVIVEKSDLVRGNVLEDSLNSVLNDPKYRTAALRMKNLLGHRPFTPQQKLVKTVELAAQFGDMPELKVSGRKLGFVVYYNLDVLAMLFAIFALMTFVPLYLLYRCSRGRFSDSKLKTQ</sequence>
<comment type="subcellular location">
    <subcellularLocation>
        <location evidence="1 11">Membrane</location>
        <topology evidence="1 11">Single-pass membrane protein</topology>
    </subcellularLocation>
</comment>
<evidence type="ECO:0000256" key="1">
    <source>
        <dbReference type="ARBA" id="ARBA00004167"/>
    </source>
</evidence>
<accession>A0A7I4YNR9</accession>
<dbReference type="InterPro" id="IPR050271">
    <property type="entry name" value="UDP-glycosyltransferase"/>
</dbReference>
<dbReference type="PANTHER" id="PTHR48043:SF150">
    <property type="entry name" value="GLUCURONOSYLTRANSFERASE"/>
    <property type="match status" value="1"/>
</dbReference>
<name>A0A7I4YNR9_HAECO</name>
<dbReference type="Pfam" id="PF00201">
    <property type="entry name" value="UDPGT"/>
    <property type="match status" value="1"/>
</dbReference>
<organism evidence="12 13">
    <name type="scientific">Haemonchus contortus</name>
    <name type="common">Barber pole worm</name>
    <dbReference type="NCBI Taxonomy" id="6289"/>
    <lineage>
        <taxon>Eukaryota</taxon>
        <taxon>Metazoa</taxon>
        <taxon>Ecdysozoa</taxon>
        <taxon>Nematoda</taxon>
        <taxon>Chromadorea</taxon>
        <taxon>Rhabditida</taxon>
        <taxon>Rhabditina</taxon>
        <taxon>Rhabditomorpha</taxon>
        <taxon>Strongyloidea</taxon>
        <taxon>Trichostrongylidae</taxon>
        <taxon>Haemonchus</taxon>
    </lineage>
</organism>
<dbReference type="OrthoDB" id="5835829at2759"/>
<dbReference type="FunFam" id="3.40.50.2000:FF:000038">
    <property type="entry name" value="UDP-GlucuronosylTransferase"/>
    <property type="match status" value="1"/>
</dbReference>
<evidence type="ECO:0000256" key="2">
    <source>
        <dbReference type="ARBA" id="ARBA00009995"/>
    </source>
</evidence>
<dbReference type="AlphaFoldDB" id="A0A7I4YNR9"/>
<evidence type="ECO:0000313" key="12">
    <source>
        <dbReference type="Proteomes" id="UP000025227"/>
    </source>
</evidence>
<dbReference type="Gene3D" id="3.40.50.2000">
    <property type="entry name" value="Glycogen Phosphorylase B"/>
    <property type="match status" value="1"/>
</dbReference>
<feature type="transmembrane region" description="Helical" evidence="11">
    <location>
        <begin position="498"/>
        <end position="518"/>
    </location>
</feature>
<feature type="signal peptide" evidence="11">
    <location>
        <begin position="1"/>
        <end position="23"/>
    </location>
</feature>
<comment type="catalytic activity">
    <reaction evidence="9 11">
        <text>glucuronate acceptor + UDP-alpha-D-glucuronate = acceptor beta-D-glucuronoside + UDP + H(+)</text>
        <dbReference type="Rhea" id="RHEA:21032"/>
        <dbReference type="ChEBI" id="CHEBI:15378"/>
        <dbReference type="ChEBI" id="CHEBI:58052"/>
        <dbReference type="ChEBI" id="CHEBI:58223"/>
        <dbReference type="ChEBI" id="CHEBI:132367"/>
        <dbReference type="ChEBI" id="CHEBI:132368"/>
        <dbReference type="EC" id="2.4.1.17"/>
    </reaction>
</comment>
<evidence type="ECO:0000256" key="9">
    <source>
        <dbReference type="ARBA" id="ARBA00047475"/>
    </source>
</evidence>
<dbReference type="GO" id="GO:0015020">
    <property type="term" value="F:glucuronosyltransferase activity"/>
    <property type="evidence" value="ECO:0007669"/>
    <property type="project" value="UniProtKB-EC"/>
</dbReference>